<dbReference type="CDD" id="cd11304">
    <property type="entry name" value="Cadherin_repeat"/>
    <property type="match status" value="1"/>
</dbReference>
<feature type="region of interest" description="Disordered" evidence="14">
    <location>
        <begin position="1"/>
        <end position="28"/>
    </location>
</feature>
<keyword evidence="7 13" id="KW-0106">Calcium</keyword>
<dbReference type="PRINTS" id="PR01818">
    <property type="entry name" value="DESMOCADHERN"/>
</dbReference>
<evidence type="ECO:0000256" key="4">
    <source>
        <dbReference type="ARBA" id="ARBA00022692"/>
    </source>
</evidence>
<evidence type="ECO:0000256" key="11">
    <source>
        <dbReference type="ARBA" id="ARBA00023136"/>
    </source>
</evidence>
<dbReference type="OrthoDB" id="8961010at2759"/>
<keyword evidence="10" id="KW-1133">Transmembrane helix</keyword>
<evidence type="ECO:0000256" key="5">
    <source>
        <dbReference type="ARBA" id="ARBA00022723"/>
    </source>
</evidence>
<dbReference type="FunFam" id="2.60.40.60:FF:000074">
    <property type="entry name" value="Desmoglein 4"/>
    <property type="match status" value="1"/>
</dbReference>
<dbReference type="InterPro" id="IPR020894">
    <property type="entry name" value="Cadherin_CS"/>
</dbReference>
<dbReference type="PANTHER" id="PTHR24025">
    <property type="entry name" value="DESMOGLEIN FAMILY MEMBER"/>
    <property type="match status" value="1"/>
</dbReference>
<dbReference type="InterPro" id="IPR015919">
    <property type="entry name" value="Cadherin-like_sf"/>
</dbReference>
<dbReference type="InterPro" id="IPR002126">
    <property type="entry name" value="Cadherin-like_dom"/>
</dbReference>
<evidence type="ECO:0000256" key="12">
    <source>
        <dbReference type="ARBA" id="ARBA00023180"/>
    </source>
</evidence>
<reference evidence="16" key="1">
    <citation type="submission" date="2025-08" db="UniProtKB">
        <authorList>
            <consortium name="Ensembl"/>
        </authorList>
    </citation>
    <scope>IDENTIFICATION</scope>
</reference>
<dbReference type="KEGG" id="malb:109952544"/>
<protein>
    <recommendedName>
        <fullName evidence="15">Cadherin domain-containing protein</fullName>
    </recommendedName>
</protein>
<keyword evidence="8" id="KW-0130">Cell adhesion</keyword>
<dbReference type="AlphaFoldDB" id="A0A3Q3QFA6"/>
<dbReference type="InterPro" id="IPR027397">
    <property type="entry name" value="Catenin-bd_sf"/>
</dbReference>
<evidence type="ECO:0000259" key="15">
    <source>
        <dbReference type="PROSITE" id="PS50268"/>
    </source>
</evidence>
<sequence>MDVDIQVGEGDPGTGPGPGAGVGAGVGAGAGADLGVDVGVDAGVKVGVDGSLDTDLGPGPGSGAKPGAGPGVKSGEGAGLKPGVKPGPGTTPKPKALPKSYPVKIAVNNVPEGVAFIPNTKKVPVSEDPKEIPKDSVITVFAAVDPDTGKPAEDVSYAKAYDPGNWFTIDEETAEIKLNTVPDRESPFLVNGTYIAKILAISKDMPTTIATGTIVIQVTDSNDHCPTLTTTHGSLCSDERTVYFTGSDEDVRPNAASFTFRIILDGTQGSWDIEVINETTAAVHAKKMLWPGSYELHLEVADAQGVSCPAEEGFTVHVCTCVETKDCSLQSVARVGGTSSALSAPAIGLLLTSLCLLLFIPLLLLFCQCGGADTIFPDQFNDLPFDAKDHLISYHTEGRGEDKELPLQSIPVMLGMQRRDETASALNSNIPSKIAEAHQTATFYSESVQKFQESSHDVMELDNTYRFSGESFNHGSGGATFSRQTFGTQNTISLYEDMALPYAFLSDYYSQKAACNVPVKDGVLEYELEDEGSSAGLVDCCSLLESNNDLQFLDDLGPKFKTLAEICSPPAQKTSLTYKTVGAVKTTVDIAKPLVKPMGEHAVETTQHSDTKAEKVMSAANISKSSASTVSAAPQSMTLPRPKVTNSTHSSNISPSATLPPPSSECCATAASLHHHQPCTTAHALCSSTTGTENGSSSRWGSWSQLSRLVCSQ</sequence>
<feature type="region of interest" description="Disordered" evidence="14">
    <location>
        <begin position="623"/>
        <end position="661"/>
    </location>
</feature>
<proteinExistence type="predicted"/>
<evidence type="ECO:0000256" key="2">
    <source>
        <dbReference type="ARBA" id="ARBA00004568"/>
    </source>
</evidence>
<keyword evidence="11" id="KW-0472">Membrane</keyword>
<organism evidence="16 17">
    <name type="scientific">Monopterus albus</name>
    <name type="common">Swamp eel</name>
    <dbReference type="NCBI Taxonomy" id="43700"/>
    <lineage>
        <taxon>Eukaryota</taxon>
        <taxon>Metazoa</taxon>
        <taxon>Chordata</taxon>
        <taxon>Craniata</taxon>
        <taxon>Vertebrata</taxon>
        <taxon>Euteleostomi</taxon>
        <taxon>Actinopterygii</taxon>
        <taxon>Neopterygii</taxon>
        <taxon>Teleostei</taxon>
        <taxon>Neoteleostei</taxon>
        <taxon>Acanthomorphata</taxon>
        <taxon>Anabantaria</taxon>
        <taxon>Synbranchiformes</taxon>
        <taxon>Synbranchidae</taxon>
        <taxon>Monopterus</taxon>
    </lineage>
</organism>
<evidence type="ECO:0000313" key="16">
    <source>
        <dbReference type="Ensembl" id="ENSMALP00000011431.1"/>
    </source>
</evidence>
<keyword evidence="6" id="KW-0677">Repeat</keyword>
<feature type="compositionally biased region" description="Gly residues" evidence="14">
    <location>
        <begin position="10"/>
        <end position="28"/>
    </location>
</feature>
<dbReference type="PROSITE" id="PS50268">
    <property type="entry name" value="CADHERIN_2"/>
    <property type="match status" value="1"/>
</dbReference>
<evidence type="ECO:0000256" key="8">
    <source>
        <dbReference type="ARBA" id="ARBA00022889"/>
    </source>
</evidence>
<feature type="compositionally biased region" description="Gly residues" evidence="14">
    <location>
        <begin position="58"/>
        <end position="80"/>
    </location>
</feature>
<accession>A0A3Q3QFA6</accession>
<dbReference type="PANTHER" id="PTHR24025:SF32">
    <property type="entry name" value="DESMOGLEIN-2"/>
    <property type="match status" value="1"/>
</dbReference>
<dbReference type="Proteomes" id="UP000261600">
    <property type="component" value="Unplaced"/>
</dbReference>
<dbReference type="SMART" id="SM00112">
    <property type="entry name" value="CA"/>
    <property type="match status" value="1"/>
</dbReference>
<evidence type="ECO:0000256" key="1">
    <source>
        <dbReference type="ARBA" id="ARBA00004236"/>
    </source>
</evidence>
<dbReference type="InterPro" id="IPR009122">
    <property type="entry name" value="Desmosomal_cadherin"/>
</dbReference>
<dbReference type="GO" id="GO:0030057">
    <property type="term" value="C:desmosome"/>
    <property type="evidence" value="ECO:0007669"/>
    <property type="project" value="UniProtKB-SubCell"/>
</dbReference>
<feature type="region of interest" description="Disordered" evidence="14">
    <location>
        <begin position="51"/>
        <end position="98"/>
    </location>
</feature>
<evidence type="ECO:0000256" key="13">
    <source>
        <dbReference type="PROSITE-ProRule" id="PRU00043"/>
    </source>
</evidence>
<dbReference type="Ensembl" id="ENSMALT00000011677.1">
    <property type="protein sequence ID" value="ENSMALP00000011431.1"/>
    <property type="gene ID" value="ENSMALG00000008138.1"/>
</dbReference>
<feature type="compositionally biased region" description="Low complexity" evidence="14">
    <location>
        <begin position="81"/>
        <end position="98"/>
    </location>
</feature>
<dbReference type="GO" id="GO:0045216">
    <property type="term" value="P:cell-cell junction organization"/>
    <property type="evidence" value="ECO:0007669"/>
    <property type="project" value="UniProtKB-ARBA"/>
</dbReference>
<dbReference type="GO" id="GO:0005509">
    <property type="term" value="F:calcium ion binding"/>
    <property type="evidence" value="ECO:0007669"/>
    <property type="project" value="UniProtKB-UniRule"/>
</dbReference>
<keyword evidence="3" id="KW-1003">Cell membrane</keyword>
<keyword evidence="5" id="KW-0479">Metal-binding</keyword>
<evidence type="ECO:0000256" key="3">
    <source>
        <dbReference type="ARBA" id="ARBA00022475"/>
    </source>
</evidence>
<dbReference type="Gene3D" id="4.10.900.10">
    <property type="entry name" value="TCF3-CBD (Catenin binding domain)"/>
    <property type="match status" value="1"/>
</dbReference>
<evidence type="ECO:0000256" key="7">
    <source>
        <dbReference type="ARBA" id="ARBA00022837"/>
    </source>
</evidence>
<dbReference type="InterPro" id="IPR000233">
    <property type="entry name" value="Cadherin_Y-type_LIR"/>
</dbReference>
<keyword evidence="12" id="KW-0325">Glycoprotein</keyword>
<dbReference type="Gene3D" id="2.60.40.60">
    <property type="entry name" value="Cadherins"/>
    <property type="match status" value="2"/>
</dbReference>
<dbReference type="Pfam" id="PF00028">
    <property type="entry name" value="Cadherin"/>
    <property type="match status" value="1"/>
</dbReference>
<keyword evidence="17" id="KW-1185">Reference proteome</keyword>
<dbReference type="RefSeq" id="XP_020443333.1">
    <property type="nucleotide sequence ID" value="XM_020587677.1"/>
</dbReference>
<dbReference type="STRING" id="43700.ENSMALP00000011431"/>
<name>A0A3Q3QFA6_MONAL</name>
<reference evidence="16" key="2">
    <citation type="submission" date="2025-09" db="UniProtKB">
        <authorList>
            <consortium name="Ensembl"/>
        </authorList>
    </citation>
    <scope>IDENTIFICATION</scope>
</reference>
<keyword evidence="4" id="KW-0812">Transmembrane</keyword>
<dbReference type="GO" id="GO:0002009">
    <property type="term" value="P:morphogenesis of an epithelium"/>
    <property type="evidence" value="ECO:0007669"/>
    <property type="project" value="UniProtKB-ARBA"/>
</dbReference>
<dbReference type="InterPro" id="IPR050971">
    <property type="entry name" value="Cadherin-domain_protein"/>
</dbReference>
<evidence type="ECO:0000256" key="6">
    <source>
        <dbReference type="ARBA" id="ARBA00022737"/>
    </source>
</evidence>
<feature type="compositionally biased region" description="Polar residues" evidence="14">
    <location>
        <begin position="623"/>
        <end position="657"/>
    </location>
</feature>
<dbReference type="GeneID" id="109952544"/>
<keyword evidence="9" id="KW-0965">Cell junction</keyword>
<dbReference type="SUPFAM" id="SSF49313">
    <property type="entry name" value="Cadherin-like"/>
    <property type="match status" value="2"/>
</dbReference>
<dbReference type="Pfam" id="PF01049">
    <property type="entry name" value="CADH_Y-type_LIR"/>
    <property type="match status" value="1"/>
</dbReference>
<dbReference type="PROSITE" id="PS00232">
    <property type="entry name" value="CADHERIN_1"/>
    <property type="match status" value="1"/>
</dbReference>
<evidence type="ECO:0000256" key="9">
    <source>
        <dbReference type="ARBA" id="ARBA00022949"/>
    </source>
</evidence>
<evidence type="ECO:0000313" key="17">
    <source>
        <dbReference type="Proteomes" id="UP000261600"/>
    </source>
</evidence>
<comment type="subcellular location">
    <subcellularLocation>
        <location evidence="2">Cell junction</location>
        <location evidence="2">Desmosome</location>
    </subcellularLocation>
    <subcellularLocation>
        <location evidence="1">Cell membrane</location>
    </subcellularLocation>
</comment>
<dbReference type="GO" id="GO:0005886">
    <property type="term" value="C:plasma membrane"/>
    <property type="evidence" value="ECO:0007669"/>
    <property type="project" value="UniProtKB-SubCell"/>
</dbReference>
<evidence type="ECO:0000256" key="10">
    <source>
        <dbReference type="ARBA" id="ARBA00022989"/>
    </source>
</evidence>
<evidence type="ECO:0000256" key="14">
    <source>
        <dbReference type="SAM" id="MobiDB-lite"/>
    </source>
</evidence>
<feature type="domain" description="Cadherin" evidence="15">
    <location>
        <begin position="117"/>
        <end position="228"/>
    </location>
</feature>
<dbReference type="GO" id="GO:0007156">
    <property type="term" value="P:homophilic cell adhesion via plasma membrane adhesion molecules"/>
    <property type="evidence" value="ECO:0007669"/>
    <property type="project" value="InterPro"/>
</dbReference>